<dbReference type="AlphaFoldDB" id="A0A0B7MXM3"/>
<evidence type="ECO:0000313" key="2">
    <source>
        <dbReference type="Proteomes" id="UP000054107"/>
    </source>
</evidence>
<dbReference type="EMBL" id="LN725192">
    <property type="protein sequence ID" value="CEP10786.1"/>
    <property type="molecule type" value="Genomic_DNA"/>
</dbReference>
<evidence type="ECO:0000313" key="1">
    <source>
        <dbReference type="EMBL" id="CEP10786.1"/>
    </source>
</evidence>
<gene>
    <name evidence="1" type="primary">PARPA_04551.1 scaffold 14269</name>
</gene>
<proteinExistence type="predicted"/>
<accession>A0A0B7MXM3</accession>
<sequence>MASLNESLKLYAKNAKNPRLADFLEDPRCKRSFLDFICQYTRPRDARVASKRKCRNFANKKFVQGVNWKLLLMQAKARQKALERSTAVLTASTDEAANTLENLFNTGIDRASNDQADEQDNAEYRH</sequence>
<keyword evidence="2" id="KW-1185">Reference proteome</keyword>
<organism evidence="1 2">
    <name type="scientific">Parasitella parasitica</name>
    <dbReference type="NCBI Taxonomy" id="35722"/>
    <lineage>
        <taxon>Eukaryota</taxon>
        <taxon>Fungi</taxon>
        <taxon>Fungi incertae sedis</taxon>
        <taxon>Mucoromycota</taxon>
        <taxon>Mucoromycotina</taxon>
        <taxon>Mucoromycetes</taxon>
        <taxon>Mucorales</taxon>
        <taxon>Mucorineae</taxon>
        <taxon>Mucoraceae</taxon>
        <taxon>Parasitella</taxon>
    </lineage>
</organism>
<name>A0A0B7MXM3_9FUNG</name>
<reference evidence="1 2" key="1">
    <citation type="submission" date="2014-09" db="EMBL/GenBank/DDBJ databases">
        <authorList>
            <person name="Ellenberger Sabrina"/>
        </authorList>
    </citation>
    <scope>NUCLEOTIDE SEQUENCE [LARGE SCALE GENOMIC DNA]</scope>
    <source>
        <strain evidence="1 2">CBS 412.66</strain>
    </source>
</reference>
<dbReference type="Proteomes" id="UP000054107">
    <property type="component" value="Unassembled WGS sequence"/>
</dbReference>
<protein>
    <submittedName>
        <fullName evidence="1">Uncharacterized protein</fullName>
    </submittedName>
</protein>
<dbReference type="OrthoDB" id="2286619at2759"/>